<dbReference type="EMBL" id="HBUF01117249">
    <property type="protein sequence ID" value="CAG6641421.1"/>
    <property type="molecule type" value="Transcribed_RNA"/>
</dbReference>
<sequence>MTSGREEGSRAGGNIMGREDTLCWRSQSSIITIHLKYTQSLQSIDLPSIISLQIQFPQNQVYTSLIMEDEGRTQLLQLHCYAEDLYNDPKRPFCVGLLQQMFIGHLI</sequence>
<reference evidence="1" key="1">
    <citation type="submission" date="2021-05" db="EMBL/GenBank/DDBJ databases">
        <authorList>
            <person name="Alioto T."/>
            <person name="Alioto T."/>
            <person name="Gomez Garrido J."/>
        </authorList>
    </citation>
    <scope>NUCLEOTIDE SEQUENCE</scope>
</reference>
<evidence type="ECO:0000313" key="1">
    <source>
        <dbReference type="EMBL" id="CAG6686675.1"/>
    </source>
</evidence>
<name>A0A8D8X9N4_9HEMI</name>
<proteinExistence type="predicted"/>
<protein>
    <submittedName>
        <fullName evidence="1">Uncharacterized protein</fullName>
    </submittedName>
</protein>
<dbReference type="AlphaFoldDB" id="A0A8D8X9N4"/>
<organism evidence="1">
    <name type="scientific">Cacopsylla melanoneura</name>
    <dbReference type="NCBI Taxonomy" id="428564"/>
    <lineage>
        <taxon>Eukaryota</taxon>
        <taxon>Metazoa</taxon>
        <taxon>Ecdysozoa</taxon>
        <taxon>Arthropoda</taxon>
        <taxon>Hexapoda</taxon>
        <taxon>Insecta</taxon>
        <taxon>Pterygota</taxon>
        <taxon>Neoptera</taxon>
        <taxon>Paraneoptera</taxon>
        <taxon>Hemiptera</taxon>
        <taxon>Sternorrhyncha</taxon>
        <taxon>Psylloidea</taxon>
        <taxon>Psyllidae</taxon>
        <taxon>Psyllinae</taxon>
        <taxon>Cacopsylla</taxon>
    </lineage>
</organism>
<dbReference type="EMBL" id="HBUF01277763">
    <property type="protein sequence ID" value="CAG6686674.1"/>
    <property type="molecule type" value="Transcribed_RNA"/>
</dbReference>
<accession>A0A8D8X9N4</accession>
<dbReference type="EMBL" id="HBUF01277764">
    <property type="protein sequence ID" value="CAG6686675.1"/>
    <property type="molecule type" value="Transcribed_RNA"/>
</dbReference>
<dbReference type="EMBL" id="HBUF01455592">
    <property type="protein sequence ID" value="CAG6743894.1"/>
    <property type="molecule type" value="Transcribed_RNA"/>
</dbReference>